<accession>A0A915KY24</accession>
<protein>
    <submittedName>
        <fullName evidence="2">Uncharacterized protein</fullName>
    </submittedName>
</protein>
<sequence length="187" mass="20159">MLLLLCGDPIKKPCGCGGGTAVVPPITGVGLAATPSIVASILLDFRCGGTIFEASAAAVGDWAAAAPMAVDDEQFVADMKSQIRPIKRGEKKEKLKQSWRKSQFFCSFLQHQMDQKAAGNVAHDSPGLVQDLGRGPTGAGVAAWFGRRHLPAQKQRVAHGAARPFHYRRSGVRVQRRRQRFPMNQAA</sequence>
<evidence type="ECO:0000313" key="1">
    <source>
        <dbReference type="Proteomes" id="UP000887565"/>
    </source>
</evidence>
<reference evidence="2" key="1">
    <citation type="submission" date="2022-11" db="UniProtKB">
        <authorList>
            <consortium name="WormBaseParasite"/>
        </authorList>
    </citation>
    <scope>IDENTIFICATION</scope>
</reference>
<dbReference type="WBParaSite" id="nRc.2.0.1.t43847-RA">
    <property type="protein sequence ID" value="nRc.2.0.1.t43847-RA"/>
    <property type="gene ID" value="nRc.2.0.1.g43847"/>
</dbReference>
<evidence type="ECO:0000313" key="2">
    <source>
        <dbReference type="WBParaSite" id="nRc.2.0.1.t43847-RA"/>
    </source>
</evidence>
<keyword evidence="1" id="KW-1185">Reference proteome</keyword>
<organism evidence="1 2">
    <name type="scientific">Romanomermis culicivorax</name>
    <name type="common">Nematode worm</name>
    <dbReference type="NCBI Taxonomy" id="13658"/>
    <lineage>
        <taxon>Eukaryota</taxon>
        <taxon>Metazoa</taxon>
        <taxon>Ecdysozoa</taxon>
        <taxon>Nematoda</taxon>
        <taxon>Enoplea</taxon>
        <taxon>Dorylaimia</taxon>
        <taxon>Mermithida</taxon>
        <taxon>Mermithoidea</taxon>
        <taxon>Mermithidae</taxon>
        <taxon>Romanomermis</taxon>
    </lineage>
</organism>
<dbReference type="AlphaFoldDB" id="A0A915KY24"/>
<dbReference type="Proteomes" id="UP000887565">
    <property type="component" value="Unplaced"/>
</dbReference>
<name>A0A915KY24_ROMCU</name>
<proteinExistence type="predicted"/>